<keyword evidence="2" id="KW-1185">Reference proteome</keyword>
<name>A0A5M3TFW0_LIMPL</name>
<organism evidence="1 2">
    <name type="scientific">Limnospira platensis NIES-46</name>
    <dbReference type="NCBI Taxonomy" id="1236695"/>
    <lineage>
        <taxon>Bacteria</taxon>
        <taxon>Bacillati</taxon>
        <taxon>Cyanobacteriota</taxon>
        <taxon>Cyanophyceae</taxon>
        <taxon>Oscillatoriophycideae</taxon>
        <taxon>Oscillatoriales</taxon>
        <taxon>Sirenicapillariaceae</taxon>
        <taxon>Limnospira</taxon>
    </lineage>
</organism>
<dbReference type="Proteomes" id="UP000326169">
    <property type="component" value="Unassembled WGS sequence"/>
</dbReference>
<dbReference type="RefSeq" id="WP_152088721.1">
    <property type="nucleotide sequence ID" value="NZ_BIMW01000192.1"/>
</dbReference>
<dbReference type="SUPFAM" id="SSF53335">
    <property type="entry name" value="S-adenosyl-L-methionine-dependent methyltransferases"/>
    <property type="match status" value="1"/>
</dbReference>
<sequence>MLIEEEKAVELCASVMKYADRLSDSRSRFLQSFEPNVARLHARLINDFWRIEQLQNKRILDIGPGLFPFSIIARELGATVVAIEFDEALADVGRMIGFEVHTDNLDMLPEGKFVDFDGVFLKGPFNPW</sequence>
<dbReference type="GeneID" id="301685266"/>
<dbReference type="InterPro" id="IPR029063">
    <property type="entry name" value="SAM-dependent_MTases_sf"/>
</dbReference>
<accession>A0A5M3TFW0</accession>
<reference evidence="1 2" key="1">
    <citation type="journal article" date="2019" name="J Genomics">
        <title>The Draft Genome of a Hydrogen-producing Cyanobacterium, Arthrospira platensis NIES-46.</title>
        <authorList>
            <person name="Suzuki S."/>
            <person name="Yamaguchi H."/>
            <person name="Kawachi M."/>
        </authorList>
    </citation>
    <scope>NUCLEOTIDE SEQUENCE [LARGE SCALE GENOMIC DNA]</scope>
    <source>
        <strain evidence="1 2">NIES-46</strain>
    </source>
</reference>
<evidence type="ECO:0000313" key="2">
    <source>
        <dbReference type="Proteomes" id="UP000326169"/>
    </source>
</evidence>
<dbReference type="CDD" id="cd02440">
    <property type="entry name" value="AdoMet_MTases"/>
    <property type="match status" value="1"/>
</dbReference>
<comment type="caution">
    <text evidence="1">The sequence shown here is derived from an EMBL/GenBank/DDBJ whole genome shotgun (WGS) entry which is preliminary data.</text>
</comment>
<evidence type="ECO:0008006" key="3">
    <source>
        <dbReference type="Google" id="ProtNLM"/>
    </source>
</evidence>
<gene>
    <name evidence="1" type="ORF">NIES46_45410</name>
</gene>
<proteinExistence type="predicted"/>
<dbReference type="Gene3D" id="3.40.50.150">
    <property type="entry name" value="Vaccinia Virus protein VP39"/>
    <property type="match status" value="1"/>
</dbReference>
<protein>
    <recommendedName>
        <fullName evidence="3">Methyltransferase</fullName>
    </recommendedName>
</protein>
<evidence type="ECO:0000313" key="1">
    <source>
        <dbReference type="EMBL" id="GCE96469.1"/>
    </source>
</evidence>
<dbReference type="EMBL" id="BIMW01000192">
    <property type="protein sequence ID" value="GCE96469.1"/>
    <property type="molecule type" value="Genomic_DNA"/>
</dbReference>